<dbReference type="SUPFAM" id="SSF63712">
    <property type="entry name" value="Nicotinic receptor ligand binding domain-like"/>
    <property type="match status" value="1"/>
</dbReference>
<dbReference type="GO" id="GO:0016020">
    <property type="term" value="C:membrane"/>
    <property type="evidence" value="ECO:0007669"/>
    <property type="project" value="InterPro"/>
</dbReference>
<keyword evidence="1" id="KW-1185">Reference proteome</keyword>
<proteinExistence type="predicted"/>
<dbReference type="Proteomes" id="UP000887566">
    <property type="component" value="Unplaced"/>
</dbReference>
<dbReference type="AlphaFoldDB" id="A0A914XP85"/>
<dbReference type="GO" id="GO:0005230">
    <property type="term" value="F:extracellular ligand-gated monoatomic ion channel activity"/>
    <property type="evidence" value="ECO:0007669"/>
    <property type="project" value="InterPro"/>
</dbReference>
<protein>
    <submittedName>
        <fullName evidence="2">Uncharacterized protein</fullName>
    </submittedName>
</protein>
<evidence type="ECO:0000313" key="1">
    <source>
        <dbReference type="Proteomes" id="UP000887566"/>
    </source>
</evidence>
<organism evidence="1 2">
    <name type="scientific">Plectus sambesii</name>
    <dbReference type="NCBI Taxonomy" id="2011161"/>
    <lineage>
        <taxon>Eukaryota</taxon>
        <taxon>Metazoa</taxon>
        <taxon>Ecdysozoa</taxon>
        <taxon>Nematoda</taxon>
        <taxon>Chromadorea</taxon>
        <taxon>Plectida</taxon>
        <taxon>Plectina</taxon>
        <taxon>Plectoidea</taxon>
        <taxon>Plectidae</taxon>
        <taxon>Plectus</taxon>
    </lineage>
</organism>
<reference evidence="2" key="1">
    <citation type="submission" date="2022-11" db="UniProtKB">
        <authorList>
            <consortium name="WormBaseParasite"/>
        </authorList>
    </citation>
    <scope>IDENTIFICATION</scope>
</reference>
<dbReference type="Gene3D" id="2.70.170.10">
    <property type="entry name" value="Neurotransmitter-gated ion-channel ligand-binding domain"/>
    <property type="match status" value="1"/>
</dbReference>
<evidence type="ECO:0000313" key="2">
    <source>
        <dbReference type="WBParaSite" id="PSAMB.scaffold8880size5653.g31880.t1"/>
    </source>
</evidence>
<sequence>MVKSCLRGRDDGVGLPDAIAQSQYVPAWRGGGPFGGSLEIRSRSRSRFLSTGEHDGLSTSVSPASLLSMAVVKSAATFSLLCFYVLTGVFHYTLAYDPRINQSPCEFVRDVKDVIDLPEHKYMIMEDCLYYFLREQSMTEGGATGLQGAMPKLNGDQLTINISSIGLRNIHMNEMMKTATIYGYSSMSWKDNRLSWDLTKWKTPSLRIKYSHDIWV</sequence>
<dbReference type="InterPro" id="IPR036734">
    <property type="entry name" value="Neur_chan_lig-bd_sf"/>
</dbReference>
<accession>A0A914XP85</accession>
<name>A0A914XP85_9BILA</name>
<dbReference type="WBParaSite" id="PSAMB.scaffold8880size5653.g31880.t1">
    <property type="protein sequence ID" value="PSAMB.scaffold8880size5653.g31880.t1"/>
    <property type="gene ID" value="PSAMB.scaffold8880size5653.g31880"/>
</dbReference>